<proteinExistence type="predicted"/>
<gene>
    <name evidence="1" type="ORF">S06H3_44669</name>
</gene>
<dbReference type="EMBL" id="BARV01027807">
    <property type="protein sequence ID" value="GAI41476.1"/>
    <property type="molecule type" value="Genomic_DNA"/>
</dbReference>
<sequence length="29" mass="2912">NVCLGWAISGASHAQGALVKSVSILFGII</sequence>
<organism evidence="1">
    <name type="scientific">marine sediment metagenome</name>
    <dbReference type="NCBI Taxonomy" id="412755"/>
    <lineage>
        <taxon>unclassified sequences</taxon>
        <taxon>metagenomes</taxon>
        <taxon>ecological metagenomes</taxon>
    </lineage>
</organism>
<comment type="caution">
    <text evidence="1">The sequence shown here is derived from an EMBL/GenBank/DDBJ whole genome shotgun (WGS) entry which is preliminary data.</text>
</comment>
<feature type="non-terminal residue" evidence="1">
    <location>
        <position position="1"/>
    </location>
</feature>
<protein>
    <submittedName>
        <fullName evidence="1">Uncharacterized protein</fullName>
    </submittedName>
</protein>
<dbReference type="AlphaFoldDB" id="X1PG92"/>
<reference evidence="1" key="1">
    <citation type="journal article" date="2014" name="Front. Microbiol.">
        <title>High frequency of phylogenetically diverse reductive dehalogenase-homologous genes in deep subseafloor sedimentary metagenomes.</title>
        <authorList>
            <person name="Kawai M."/>
            <person name="Futagami T."/>
            <person name="Toyoda A."/>
            <person name="Takaki Y."/>
            <person name="Nishi S."/>
            <person name="Hori S."/>
            <person name="Arai W."/>
            <person name="Tsubouchi T."/>
            <person name="Morono Y."/>
            <person name="Uchiyama I."/>
            <person name="Ito T."/>
            <person name="Fujiyama A."/>
            <person name="Inagaki F."/>
            <person name="Takami H."/>
        </authorList>
    </citation>
    <scope>NUCLEOTIDE SEQUENCE</scope>
    <source>
        <strain evidence="1">Expedition CK06-06</strain>
    </source>
</reference>
<name>X1PG92_9ZZZZ</name>
<evidence type="ECO:0000313" key="1">
    <source>
        <dbReference type="EMBL" id="GAI41476.1"/>
    </source>
</evidence>
<accession>X1PG92</accession>